<dbReference type="AlphaFoldDB" id="A0A161I0U6"/>
<dbReference type="PATRIC" id="fig|1300344.3.peg.101"/>
<keyword evidence="3" id="KW-1185">Reference proteome</keyword>
<feature type="compositionally biased region" description="Polar residues" evidence="1">
    <location>
        <begin position="26"/>
        <end position="40"/>
    </location>
</feature>
<protein>
    <submittedName>
        <fullName evidence="2">Uncharacterized protein</fullName>
    </submittedName>
</protein>
<reference evidence="2 3" key="1">
    <citation type="submission" date="2016-01" db="EMBL/GenBank/DDBJ databases">
        <title>Complete genome sequence of a soil Actinobacterium, Isoptericola dokdonensis DS-3.</title>
        <authorList>
            <person name="Kwon S.-K."/>
            <person name="Kim J.F."/>
        </authorList>
    </citation>
    <scope>NUCLEOTIDE SEQUENCE [LARGE SCALE GENOMIC DNA]</scope>
    <source>
        <strain evidence="2 3">DS-3</strain>
    </source>
</reference>
<organism evidence="2 3">
    <name type="scientific">Isoptericola dokdonensis DS-3</name>
    <dbReference type="NCBI Taxonomy" id="1300344"/>
    <lineage>
        <taxon>Bacteria</taxon>
        <taxon>Bacillati</taxon>
        <taxon>Actinomycetota</taxon>
        <taxon>Actinomycetes</taxon>
        <taxon>Micrococcales</taxon>
        <taxon>Promicromonosporaceae</taxon>
        <taxon>Isoptericola</taxon>
    </lineage>
</organism>
<name>A0A161I0U6_9MICO</name>
<dbReference type="RefSeq" id="WP_257722473.1">
    <property type="nucleotide sequence ID" value="NZ_CP014209.1"/>
</dbReference>
<feature type="region of interest" description="Disordered" evidence="1">
    <location>
        <begin position="1"/>
        <end position="40"/>
    </location>
</feature>
<dbReference type="Proteomes" id="UP000076794">
    <property type="component" value="Chromosome"/>
</dbReference>
<evidence type="ECO:0000313" key="3">
    <source>
        <dbReference type="Proteomes" id="UP000076794"/>
    </source>
</evidence>
<gene>
    <name evidence="2" type="ORF">I598_0106</name>
</gene>
<proteinExistence type="predicted"/>
<evidence type="ECO:0000313" key="2">
    <source>
        <dbReference type="EMBL" id="ANC29699.1"/>
    </source>
</evidence>
<accession>A0A161I0U6</accession>
<sequence>MAGAKRGRSASTGRFVKQSTVKRHPSTTVNESTGKSGKKK</sequence>
<dbReference type="KEGG" id="ido:I598_0106"/>
<evidence type="ECO:0000256" key="1">
    <source>
        <dbReference type="SAM" id="MobiDB-lite"/>
    </source>
</evidence>
<dbReference type="STRING" id="1300344.I598_0106"/>
<dbReference type="EMBL" id="CP014209">
    <property type="protein sequence ID" value="ANC29699.1"/>
    <property type="molecule type" value="Genomic_DNA"/>
</dbReference>